<dbReference type="AlphaFoldDB" id="A0A7R8YZG0"/>
<keyword evidence="3" id="KW-1185">Reference proteome</keyword>
<dbReference type="PANTHER" id="PTHR11012">
    <property type="entry name" value="PROTEIN KINASE-LIKE DOMAIN-CONTAINING"/>
    <property type="match status" value="1"/>
</dbReference>
<dbReference type="PANTHER" id="PTHR11012:SF56">
    <property type="entry name" value="CHK KINASE-LIKE DOMAIN-CONTAINING PROTEIN-RELATED"/>
    <property type="match status" value="1"/>
</dbReference>
<protein>
    <recommendedName>
        <fullName evidence="1">CHK kinase-like domain-containing protein</fullName>
    </recommendedName>
</protein>
<dbReference type="InParanoid" id="A0A7R8YZG0"/>
<dbReference type="InterPro" id="IPR011009">
    <property type="entry name" value="Kinase-like_dom_sf"/>
</dbReference>
<evidence type="ECO:0000313" key="3">
    <source>
        <dbReference type="Proteomes" id="UP000594454"/>
    </source>
</evidence>
<name>A0A7R8YZG0_HERIL</name>
<dbReference type="Proteomes" id="UP000594454">
    <property type="component" value="Chromosome 5"/>
</dbReference>
<organism evidence="2 3">
    <name type="scientific">Hermetia illucens</name>
    <name type="common">Black soldier fly</name>
    <dbReference type="NCBI Taxonomy" id="343691"/>
    <lineage>
        <taxon>Eukaryota</taxon>
        <taxon>Metazoa</taxon>
        <taxon>Ecdysozoa</taxon>
        <taxon>Arthropoda</taxon>
        <taxon>Hexapoda</taxon>
        <taxon>Insecta</taxon>
        <taxon>Pterygota</taxon>
        <taxon>Neoptera</taxon>
        <taxon>Endopterygota</taxon>
        <taxon>Diptera</taxon>
        <taxon>Brachycera</taxon>
        <taxon>Stratiomyomorpha</taxon>
        <taxon>Stratiomyidae</taxon>
        <taxon>Hermetiinae</taxon>
        <taxon>Hermetia</taxon>
    </lineage>
</organism>
<reference evidence="2 3" key="1">
    <citation type="submission" date="2020-11" db="EMBL/GenBank/DDBJ databases">
        <authorList>
            <person name="Wallbank WR R."/>
            <person name="Pardo Diaz C."/>
            <person name="Kozak K."/>
            <person name="Martin S."/>
            <person name="Jiggins C."/>
            <person name="Moest M."/>
            <person name="Warren A I."/>
            <person name="Generalovic N T."/>
            <person name="Byers J.R.P. K."/>
            <person name="Montejo-Kovacevich G."/>
            <person name="Yen C E."/>
        </authorList>
    </citation>
    <scope>NUCLEOTIDE SEQUENCE [LARGE SCALE GENOMIC DNA]</scope>
</reference>
<dbReference type="Pfam" id="PF02958">
    <property type="entry name" value="EcKL"/>
    <property type="match status" value="1"/>
</dbReference>
<gene>
    <name evidence="2" type="ORF">HERILL_LOCUS13924</name>
</gene>
<dbReference type="OrthoDB" id="8250698at2759"/>
<dbReference type="Gene3D" id="3.90.1200.10">
    <property type="match status" value="1"/>
</dbReference>
<dbReference type="SUPFAM" id="SSF56112">
    <property type="entry name" value="Protein kinase-like (PK-like)"/>
    <property type="match status" value="1"/>
</dbReference>
<sequence>MSFDENILIIPSYLDKQFFKTALEHETKVKHIEIVSLNLKKGSELGENYMSNIYRATIIYKPNGDTLKKVSLIIKTIPKTEDREFQYHLDIHRKETSLYMTVIPKMESILNGIKIAPKCYYATDEPVSTLVFEDLRADGFTLANTQKGLSESECKIVLEKLAKFHAASLYLLDKHPKLLGQTKYKYGFFTPESVDDPVVEAFFVDSLKTEISVVETWPGYGKYADQMKRIYFTIKERILALMFPAHDELKVLNHNDLWVNNFMFKYCPGNPSLPVDIRFLDFQASFLISPGIDLNYFLNTSVQFEVLKSRRDVLIQNYYYNSLKTTLESLEYEEIPSLETIKMEIRRKEFYGFVSAVSVLPIVCMNQIDSDDCTFDTFANKETAEKKRLAACRTKRFEEVMKYMLKRAEELGVLD</sequence>
<feature type="domain" description="CHK kinase-like" evidence="1">
    <location>
        <begin position="130"/>
        <end position="329"/>
    </location>
</feature>
<evidence type="ECO:0000313" key="2">
    <source>
        <dbReference type="EMBL" id="CAD7091509.1"/>
    </source>
</evidence>
<evidence type="ECO:0000259" key="1">
    <source>
        <dbReference type="SMART" id="SM00587"/>
    </source>
</evidence>
<dbReference type="OMA" id="VFWIRVL"/>
<dbReference type="EMBL" id="LR899013">
    <property type="protein sequence ID" value="CAD7091509.1"/>
    <property type="molecule type" value="Genomic_DNA"/>
</dbReference>
<proteinExistence type="predicted"/>
<dbReference type="InterPro" id="IPR015897">
    <property type="entry name" value="CHK_kinase-like"/>
</dbReference>
<dbReference type="SMART" id="SM00587">
    <property type="entry name" value="CHK"/>
    <property type="match status" value="1"/>
</dbReference>
<accession>A0A7R8YZG0</accession>
<dbReference type="InterPro" id="IPR004119">
    <property type="entry name" value="EcKL"/>
</dbReference>